<dbReference type="RefSeq" id="WP_310331590.1">
    <property type="nucleotide sequence ID" value="NZ_JAVDXV010000008.1"/>
</dbReference>
<accession>A0ABU2ACI3</accession>
<evidence type="ECO:0000313" key="3">
    <source>
        <dbReference type="EMBL" id="MDR7334890.1"/>
    </source>
</evidence>
<feature type="signal peptide" evidence="1">
    <location>
        <begin position="1"/>
        <end position="25"/>
    </location>
</feature>
<name>A0ABU2ACI3_9BURK</name>
<reference evidence="3 4" key="1">
    <citation type="submission" date="2023-07" db="EMBL/GenBank/DDBJ databases">
        <title>Sorghum-associated microbial communities from plants grown in Nebraska, USA.</title>
        <authorList>
            <person name="Schachtman D."/>
        </authorList>
    </citation>
    <scope>NUCLEOTIDE SEQUENCE [LARGE SCALE GENOMIC DNA]</scope>
    <source>
        <strain evidence="3 4">BE316</strain>
    </source>
</reference>
<comment type="caution">
    <text evidence="3">The sequence shown here is derived from an EMBL/GenBank/DDBJ whole genome shotgun (WGS) entry which is preliminary data.</text>
</comment>
<gene>
    <name evidence="3" type="ORF">J2X21_004054</name>
</gene>
<dbReference type="Gene3D" id="2.40.160.10">
    <property type="entry name" value="Porin"/>
    <property type="match status" value="1"/>
</dbReference>
<dbReference type="InterPro" id="IPR033900">
    <property type="entry name" value="Gram_neg_porin_domain"/>
</dbReference>
<keyword evidence="4" id="KW-1185">Reference proteome</keyword>
<evidence type="ECO:0000313" key="4">
    <source>
        <dbReference type="Proteomes" id="UP001180825"/>
    </source>
</evidence>
<feature type="domain" description="Porin" evidence="2">
    <location>
        <begin position="12"/>
        <end position="312"/>
    </location>
</feature>
<dbReference type="Proteomes" id="UP001180825">
    <property type="component" value="Unassembled WGS sequence"/>
</dbReference>
<sequence>MKLSPRQRVLPALIACLLSAGAAHAADETSSFSVSGFATLGLVKTNTDLAQYAITGQVRGADTDVSAEVDSKLGVQFGAKLNSTFSGTVQLLSKHNGKGNFTPGVEWAFVKAQLAPSVSVRLGRMGAPFFAISDFRAVGFANTTLRPAPDVYGQVPVSHFDGADVSYQANLGVGTLTVQGFGGKSSDTVEGTDVDLKKLYGINATLETDSGLTLRFGHASGKLTVKSASLATLVATLRATPFASVGNQIDANEKKASFTGVGLTWDEGDWLVNTEYTQRRTDTYVPDTNGWYLTVGRRFGSWTPYATVSQVKSVSNNVNNTITPVTPQLAQLKAVVDGTLASQHLAQKTVAVGTRWDFYRNFAFKAQVERLRPTGDAFFVRVQPGFASRTVNVYSIAVDTVF</sequence>
<proteinExistence type="predicted"/>
<evidence type="ECO:0000256" key="1">
    <source>
        <dbReference type="SAM" id="SignalP"/>
    </source>
</evidence>
<dbReference type="EMBL" id="JAVDXV010000008">
    <property type="protein sequence ID" value="MDR7334890.1"/>
    <property type="molecule type" value="Genomic_DNA"/>
</dbReference>
<evidence type="ECO:0000259" key="2">
    <source>
        <dbReference type="Pfam" id="PF13609"/>
    </source>
</evidence>
<feature type="chain" id="PRO_5046825156" description="Porin domain-containing protein" evidence="1">
    <location>
        <begin position="26"/>
        <end position="402"/>
    </location>
</feature>
<organism evidence="3 4">
    <name type="scientific">Roseateles asaccharophilus</name>
    <dbReference type="NCBI Taxonomy" id="582607"/>
    <lineage>
        <taxon>Bacteria</taxon>
        <taxon>Pseudomonadati</taxon>
        <taxon>Pseudomonadota</taxon>
        <taxon>Betaproteobacteria</taxon>
        <taxon>Burkholderiales</taxon>
        <taxon>Sphaerotilaceae</taxon>
        <taxon>Roseateles</taxon>
    </lineage>
</organism>
<dbReference type="Pfam" id="PF13609">
    <property type="entry name" value="Porin_4"/>
    <property type="match status" value="1"/>
</dbReference>
<dbReference type="InterPro" id="IPR023614">
    <property type="entry name" value="Porin_dom_sf"/>
</dbReference>
<keyword evidence="1" id="KW-0732">Signal</keyword>
<dbReference type="SUPFAM" id="SSF56935">
    <property type="entry name" value="Porins"/>
    <property type="match status" value="1"/>
</dbReference>
<protein>
    <recommendedName>
        <fullName evidence="2">Porin domain-containing protein</fullName>
    </recommendedName>
</protein>